<dbReference type="InterPro" id="IPR013786">
    <property type="entry name" value="AcylCoA_DH/ox_N"/>
</dbReference>
<evidence type="ECO:0000259" key="10">
    <source>
        <dbReference type="Pfam" id="PF02771"/>
    </source>
</evidence>
<dbReference type="Proteomes" id="UP000677054">
    <property type="component" value="Unassembled WGS sequence"/>
</dbReference>
<evidence type="ECO:0000313" key="11">
    <source>
        <dbReference type="EMBL" id="CAD7255117.1"/>
    </source>
</evidence>
<dbReference type="Gene3D" id="1.20.140.10">
    <property type="entry name" value="Butyryl-CoA Dehydrogenase, subunit A, domain 3"/>
    <property type="match status" value="1"/>
</dbReference>
<proteinExistence type="inferred from homology"/>
<dbReference type="EMBL" id="LR917318">
    <property type="protein sequence ID" value="CAD7255117.1"/>
    <property type="molecule type" value="Genomic_DNA"/>
</dbReference>
<dbReference type="FunFam" id="1.10.540.10:FF:000002">
    <property type="entry name" value="Acyl-CoA dehydrogenase FadE19"/>
    <property type="match status" value="1"/>
</dbReference>
<dbReference type="InterPro" id="IPR037069">
    <property type="entry name" value="AcylCoA_DH/ox_N_sf"/>
</dbReference>
<feature type="domain" description="Acyl-CoA oxidase/dehydrogenase middle" evidence="9">
    <location>
        <begin position="113"/>
        <end position="206"/>
    </location>
</feature>
<dbReference type="GO" id="GO:0008470">
    <property type="term" value="F:3-methylbutanoyl-CoA dehydrogenase activity"/>
    <property type="evidence" value="ECO:0007669"/>
    <property type="project" value="TreeGrafter"/>
</dbReference>
<dbReference type="PIRSF" id="PIRSF016578">
    <property type="entry name" value="HsaA"/>
    <property type="match status" value="1"/>
</dbReference>
<evidence type="ECO:0000256" key="6">
    <source>
        <dbReference type="ARBA" id="ARBA00049552"/>
    </source>
</evidence>
<dbReference type="GO" id="GO:0050660">
    <property type="term" value="F:flavin adenine dinucleotide binding"/>
    <property type="evidence" value="ECO:0007669"/>
    <property type="project" value="InterPro"/>
</dbReference>
<dbReference type="Pfam" id="PF02770">
    <property type="entry name" value="Acyl-CoA_dh_M"/>
    <property type="match status" value="1"/>
</dbReference>
<dbReference type="InterPro" id="IPR036250">
    <property type="entry name" value="AcylCo_DH-like_C"/>
</dbReference>
<dbReference type="Pfam" id="PF02771">
    <property type="entry name" value="Acyl-CoA_dh_N"/>
    <property type="match status" value="1"/>
</dbReference>
<organism evidence="11">
    <name type="scientific">Darwinula stevensoni</name>
    <dbReference type="NCBI Taxonomy" id="69355"/>
    <lineage>
        <taxon>Eukaryota</taxon>
        <taxon>Metazoa</taxon>
        <taxon>Ecdysozoa</taxon>
        <taxon>Arthropoda</taxon>
        <taxon>Crustacea</taxon>
        <taxon>Oligostraca</taxon>
        <taxon>Ostracoda</taxon>
        <taxon>Podocopa</taxon>
        <taxon>Podocopida</taxon>
        <taxon>Darwinulocopina</taxon>
        <taxon>Darwinuloidea</taxon>
        <taxon>Darwinulidae</taxon>
        <taxon>Darwinula</taxon>
    </lineage>
</organism>
<dbReference type="Gene3D" id="2.40.110.10">
    <property type="entry name" value="Butyryl-CoA Dehydrogenase, subunit A, domain 2"/>
    <property type="match status" value="1"/>
</dbReference>
<feature type="domain" description="Acyl-CoA dehydrogenase/oxidase C-terminal" evidence="8">
    <location>
        <begin position="222"/>
        <end position="371"/>
    </location>
</feature>
<dbReference type="InterPro" id="IPR006091">
    <property type="entry name" value="Acyl-CoA_Oxase/DH_mid-dom"/>
</dbReference>
<dbReference type="FunFam" id="1.20.140.10:FF:000001">
    <property type="entry name" value="Acyl-CoA dehydrogenase"/>
    <property type="match status" value="1"/>
</dbReference>
<keyword evidence="5 7" id="KW-0560">Oxidoreductase</keyword>
<reference evidence="11" key="1">
    <citation type="submission" date="2020-11" db="EMBL/GenBank/DDBJ databases">
        <authorList>
            <person name="Tran Van P."/>
        </authorList>
    </citation>
    <scope>NUCLEOTIDE SEQUENCE</scope>
</reference>
<dbReference type="PANTHER" id="PTHR43884:SF12">
    <property type="entry name" value="ISOVALERYL-COA DEHYDROGENASE, MITOCHONDRIAL-RELATED"/>
    <property type="match status" value="1"/>
</dbReference>
<dbReference type="EMBL" id="CAJPEV010017800">
    <property type="protein sequence ID" value="CAG0907563.1"/>
    <property type="molecule type" value="Genomic_DNA"/>
</dbReference>
<evidence type="ECO:0000313" key="12">
    <source>
        <dbReference type="Proteomes" id="UP000677054"/>
    </source>
</evidence>
<dbReference type="GO" id="GO:0006552">
    <property type="term" value="P:L-leucine catabolic process"/>
    <property type="evidence" value="ECO:0007669"/>
    <property type="project" value="TreeGrafter"/>
</dbReference>
<evidence type="ECO:0008006" key="13">
    <source>
        <dbReference type="Google" id="ProtNLM"/>
    </source>
</evidence>
<dbReference type="PROSITE" id="PS00072">
    <property type="entry name" value="ACYL_COA_DH_1"/>
    <property type="match status" value="1"/>
</dbReference>
<keyword evidence="12" id="KW-1185">Reference proteome</keyword>
<dbReference type="Gene3D" id="1.10.540.10">
    <property type="entry name" value="Acyl-CoA dehydrogenase/oxidase, N-terminal domain"/>
    <property type="match status" value="1"/>
</dbReference>
<evidence type="ECO:0000256" key="2">
    <source>
        <dbReference type="ARBA" id="ARBA00009347"/>
    </source>
</evidence>
<protein>
    <recommendedName>
        <fullName evidence="13">Acyl-CoA dehydrogenase</fullName>
    </recommendedName>
</protein>
<dbReference type="InterPro" id="IPR006089">
    <property type="entry name" value="Acyl-CoA_DH_CS"/>
</dbReference>
<dbReference type="InterPro" id="IPR009100">
    <property type="entry name" value="AcylCoA_DH/oxidase_NM_dom_sf"/>
</dbReference>
<evidence type="ECO:0000256" key="3">
    <source>
        <dbReference type="ARBA" id="ARBA00022630"/>
    </source>
</evidence>
<evidence type="ECO:0000256" key="5">
    <source>
        <dbReference type="ARBA" id="ARBA00023002"/>
    </source>
</evidence>
<dbReference type="InterPro" id="IPR009075">
    <property type="entry name" value="AcylCo_DH/oxidase_C"/>
</dbReference>
<evidence type="ECO:0000256" key="4">
    <source>
        <dbReference type="ARBA" id="ARBA00022827"/>
    </source>
</evidence>
<dbReference type="SUPFAM" id="SSF56645">
    <property type="entry name" value="Acyl-CoA dehydrogenase NM domain-like"/>
    <property type="match status" value="1"/>
</dbReference>
<evidence type="ECO:0000259" key="8">
    <source>
        <dbReference type="Pfam" id="PF00441"/>
    </source>
</evidence>
<evidence type="ECO:0000256" key="1">
    <source>
        <dbReference type="ARBA" id="ARBA00001974"/>
    </source>
</evidence>
<feature type="domain" description="Acyl-CoA dehydrogenase/oxidase N-terminal" evidence="10">
    <location>
        <begin position="1"/>
        <end position="108"/>
    </location>
</feature>
<evidence type="ECO:0000256" key="7">
    <source>
        <dbReference type="RuleBase" id="RU362125"/>
    </source>
</evidence>
<dbReference type="PANTHER" id="PTHR43884">
    <property type="entry name" value="ACYL-COA DEHYDROGENASE"/>
    <property type="match status" value="1"/>
</dbReference>
<dbReference type="OrthoDB" id="9988775at2759"/>
<keyword evidence="4 7" id="KW-0274">FAD</keyword>
<keyword evidence="3 7" id="KW-0285">Flavoprotein</keyword>
<dbReference type="InterPro" id="IPR046373">
    <property type="entry name" value="Acyl-CoA_Oxase/DH_mid-dom_sf"/>
</dbReference>
<name>A0A7R9AIT9_9CRUS</name>
<dbReference type="Pfam" id="PF00441">
    <property type="entry name" value="Acyl-CoA_dh_1"/>
    <property type="match status" value="1"/>
</dbReference>
<dbReference type="FunFam" id="2.40.110.10:FF:000002">
    <property type="entry name" value="Acyl-CoA dehydrogenase fadE12"/>
    <property type="match status" value="1"/>
</dbReference>
<gene>
    <name evidence="11" type="ORF">DSTB1V02_LOCUS14862</name>
</gene>
<comment type="similarity">
    <text evidence="2 7">Belongs to the acyl-CoA dehydrogenase family.</text>
</comment>
<dbReference type="SUPFAM" id="SSF47203">
    <property type="entry name" value="Acyl-CoA dehydrogenase C-terminal domain-like"/>
    <property type="match status" value="1"/>
</dbReference>
<comment type="cofactor">
    <cofactor evidence="1 7">
        <name>FAD</name>
        <dbReference type="ChEBI" id="CHEBI:57692"/>
    </cofactor>
</comment>
<evidence type="ECO:0000259" key="9">
    <source>
        <dbReference type="Pfam" id="PF02770"/>
    </source>
</evidence>
<accession>A0A7R9AIT9</accession>
<sequence>MLAESVKSFAKEQLAPKIEHLDEIEGFNDAAFRKLGDLGLLGITVAEEDGGAGMGAVAATIAMEEMAAVDASTTLSYLAHSILCVNQIGRNGSKEQKQKYLPKLISGEHIGGMGMSEPGAGSDALGMLTRAEKQANGAYKINGSKTWITNGPNGDIFYCYAKTGPTKKDLSTFIIEKDMVGFSKGKKFKKMGMRASPTGELWFTDVMVPEANRVGEENSSVKSMMRNLDIERITIAGLSLGIARNCIEVATQYSKERKQFGKHIGAFQQVQERLTEAAAWYEACRAITYQAAKTWDLGLMQGKEASMMAAKAKLQAAQMATQVGLDAIQILGGYGYTREFPVERQMRDAKLIEIGAGTNEVLRLVIARQMLGEIADELK</sequence>
<dbReference type="AlphaFoldDB" id="A0A7R9AIT9"/>
<dbReference type="PROSITE" id="PS00073">
    <property type="entry name" value="ACYL_COA_DH_2"/>
    <property type="match status" value="1"/>
</dbReference>
<comment type="catalytic activity">
    <reaction evidence="6">
        <text>(2S)-2-methylbutanoyl-CoA + oxidized [electron-transfer flavoprotein] + H(+) = (2E)-2-methylbut-2-enoyl-CoA + reduced [electron-transfer flavoprotein]</text>
        <dbReference type="Rhea" id="RHEA:48256"/>
        <dbReference type="Rhea" id="RHEA-COMP:10685"/>
        <dbReference type="Rhea" id="RHEA-COMP:10686"/>
        <dbReference type="ChEBI" id="CHEBI:15378"/>
        <dbReference type="ChEBI" id="CHEBI:57337"/>
        <dbReference type="ChEBI" id="CHEBI:57692"/>
        <dbReference type="ChEBI" id="CHEBI:58307"/>
        <dbReference type="ChEBI" id="CHEBI:88166"/>
    </reaction>
    <physiologicalReaction direction="left-to-right" evidence="6">
        <dbReference type="Rhea" id="RHEA:48257"/>
    </physiologicalReaction>
</comment>